<dbReference type="AlphaFoldDB" id="A0A9P6AUQ4"/>
<dbReference type="Proteomes" id="UP000886523">
    <property type="component" value="Unassembled WGS sequence"/>
</dbReference>
<evidence type="ECO:0000313" key="2">
    <source>
        <dbReference type="EMBL" id="KAF9511201.1"/>
    </source>
</evidence>
<reference evidence="2" key="1">
    <citation type="journal article" date="2020" name="Nat. Commun.">
        <title>Large-scale genome sequencing of mycorrhizal fungi provides insights into the early evolution of symbiotic traits.</title>
        <authorList>
            <person name="Miyauchi S."/>
            <person name="Kiss E."/>
            <person name="Kuo A."/>
            <person name="Drula E."/>
            <person name="Kohler A."/>
            <person name="Sanchez-Garcia M."/>
            <person name="Morin E."/>
            <person name="Andreopoulos B."/>
            <person name="Barry K.W."/>
            <person name="Bonito G."/>
            <person name="Buee M."/>
            <person name="Carver A."/>
            <person name="Chen C."/>
            <person name="Cichocki N."/>
            <person name="Clum A."/>
            <person name="Culley D."/>
            <person name="Crous P.W."/>
            <person name="Fauchery L."/>
            <person name="Girlanda M."/>
            <person name="Hayes R.D."/>
            <person name="Keri Z."/>
            <person name="LaButti K."/>
            <person name="Lipzen A."/>
            <person name="Lombard V."/>
            <person name="Magnuson J."/>
            <person name="Maillard F."/>
            <person name="Murat C."/>
            <person name="Nolan M."/>
            <person name="Ohm R.A."/>
            <person name="Pangilinan J."/>
            <person name="Pereira M.F."/>
            <person name="Perotto S."/>
            <person name="Peter M."/>
            <person name="Pfister S."/>
            <person name="Riley R."/>
            <person name="Sitrit Y."/>
            <person name="Stielow J.B."/>
            <person name="Szollosi G."/>
            <person name="Zifcakova L."/>
            <person name="Stursova M."/>
            <person name="Spatafora J.W."/>
            <person name="Tedersoo L."/>
            <person name="Vaario L.M."/>
            <person name="Yamada A."/>
            <person name="Yan M."/>
            <person name="Wang P."/>
            <person name="Xu J."/>
            <person name="Bruns T."/>
            <person name="Baldrian P."/>
            <person name="Vilgalys R."/>
            <person name="Dunand C."/>
            <person name="Henrissat B."/>
            <person name="Grigoriev I.V."/>
            <person name="Hibbett D."/>
            <person name="Nagy L.G."/>
            <person name="Martin F.M."/>
        </authorList>
    </citation>
    <scope>NUCLEOTIDE SEQUENCE</scope>
    <source>
        <strain evidence="2">UP504</strain>
    </source>
</reference>
<gene>
    <name evidence="2" type="ORF">BS47DRAFT_1198919</name>
</gene>
<organism evidence="2 3">
    <name type="scientific">Hydnum rufescens UP504</name>
    <dbReference type="NCBI Taxonomy" id="1448309"/>
    <lineage>
        <taxon>Eukaryota</taxon>
        <taxon>Fungi</taxon>
        <taxon>Dikarya</taxon>
        <taxon>Basidiomycota</taxon>
        <taxon>Agaricomycotina</taxon>
        <taxon>Agaricomycetes</taxon>
        <taxon>Cantharellales</taxon>
        <taxon>Hydnaceae</taxon>
        <taxon>Hydnum</taxon>
    </lineage>
</organism>
<evidence type="ECO:0008006" key="4">
    <source>
        <dbReference type="Google" id="ProtNLM"/>
    </source>
</evidence>
<dbReference type="EMBL" id="MU129004">
    <property type="protein sequence ID" value="KAF9511201.1"/>
    <property type="molecule type" value="Genomic_DNA"/>
</dbReference>
<feature type="chain" id="PRO_5040277629" description="ATP synthase F0 subunit 8" evidence="1">
    <location>
        <begin position="21"/>
        <end position="69"/>
    </location>
</feature>
<evidence type="ECO:0000256" key="1">
    <source>
        <dbReference type="SAM" id="SignalP"/>
    </source>
</evidence>
<protein>
    <recommendedName>
        <fullName evidence="4">ATP synthase F0 subunit 8</fullName>
    </recommendedName>
</protein>
<keyword evidence="1" id="KW-0732">Signal</keyword>
<name>A0A9P6AUQ4_9AGAM</name>
<feature type="signal peptide" evidence="1">
    <location>
        <begin position="1"/>
        <end position="20"/>
    </location>
</feature>
<evidence type="ECO:0000313" key="3">
    <source>
        <dbReference type="Proteomes" id="UP000886523"/>
    </source>
</evidence>
<keyword evidence="3" id="KW-1185">Reference proteome</keyword>
<comment type="caution">
    <text evidence="2">The sequence shown here is derived from an EMBL/GenBank/DDBJ whole genome shotgun (WGS) entry which is preliminary data.</text>
</comment>
<accession>A0A9P6AUQ4</accession>
<proteinExistence type="predicted"/>
<sequence length="69" mass="7689">MTHLCSLCSSFLLLLGLCLACASLFFLCVRVLWRHNDVSCVTLTLPNRVTAVAAPKHEATIFPIFLFHL</sequence>